<protein>
    <submittedName>
        <fullName evidence="1">Uncharacterized protein</fullName>
    </submittedName>
</protein>
<proteinExistence type="predicted"/>
<accession>A0A174TS67</accession>
<reference evidence="1 2" key="1">
    <citation type="submission" date="2015-09" db="EMBL/GenBank/DDBJ databases">
        <authorList>
            <consortium name="Pathogen Informatics"/>
        </authorList>
    </citation>
    <scope>NUCLEOTIDE SEQUENCE [LARGE SCALE GENOMIC DNA]</scope>
    <source>
        <strain evidence="1 2">2789STDY5834865</strain>
    </source>
</reference>
<sequence length="134" mass="15294">MSIKEFAQQLNGKEYGYPMFTEKEIQTAKDNGWVIVTGASDDLMEFEGAIRDEGVCFDGGKVFFSKSGVYNGEDDKYKFPNCIKAIWYSGVNRDGDGNTITWTYKTDIPHETFMVYEDEEPYCRGIVFSVNDLK</sequence>
<gene>
    <name evidence="1" type="ORF">ERS852480_04927</name>
</gene>
<dbReference type="Proteomes" id="UP000095512">
    <property type="component" value="Unassembled WGS sequence"/>
</dbReference>
<organism evidence="1 2">
    <name type="scientific">Enterocloster clostridioformis</name>
    <dbReference type="NCBI Taxonomy" id="1531"/>
    <lineage>
        <taxon>Bacteria</taxon>
        <taxon>Bacillati</taxon>
        <taxon>Bacillota</taxon>
        <taxon>Clostridia</taxon>
        <taxon>Lachnospirales</taxon>
        <taxon>Lachnospiraceae</taxon>
        <taxon>Enterocloster</taxon>
    </lineage>
</organism>
<dbReference type="EMBL" id="CZAB01000091">
    <property type="protein sequence ID" value="CUQ12672.1"/>
    <property type="molecule type" value="Genomic_DNA"/>
</dbReference>
<name>A0A174TS67_9FIRM</name>
<dbReference type="RefSeq" id="WP_057572996.1">
    <property type="nucleotide sequence ID" value="NZ_CZAB01000091.1"/>
</dbReference>
<dbReference type="AlphaFoldDB" id="A0A174TS67"/>
<evidence type="ECO:0000313" key="2">
    <source>
        <dbReference type="Proteomes" id="UP000095512"/>
    </source>
</evidence>
<evidence type="ECO:0000313" key="1">
    <source>
        <dbReference type="EMBL" id="CUQ12672.1"/>
    </source>
</evidence>